<gene>
    <name evidence="2" type="primary">LOC116314989</name>
</gene>
<keyword evidence="1" id="KW-0472">Membrane</keyword>
<keyword evidence="3" id="KW-1185">Reference proteome</keyword>
<dbReference type="InterPro" id="IPR013783">
    <property type="entry name" value="Ig-like_fold"/>
</dbReference>
<organism evidence="2 3">
    <name type="scientific">Oreochromis aureus</name>
    <name type="common">Israeli tilapia</name>
    <name type="synonym">Chromis aureus</name>
    <dbReference type="NCBI Taxonomy" id="47969"/>
    <lineage>
        <taxon>Eukaryota</taxon>
        <taxon>Metazoa</taxon>
        <taxon>Chordata</taxon>
        <taxon>Craniata</taxon>
        <taxon>Vertebrata</taxon>
        <taxon>Euteleostomi</taxon>
        <taxon>Actinopterygii</taxon>
        <taxon>Neopterygii</taxon>
        <taxon>Teleostei</taxon>
        <taxon>Neoteleostei</taxon>
        <taxon>Acanthomorphata</taxon>
        <taxon>Ovalentaria</taxon>
        <taxon>Cichlomorphae</taxon>
        <taxon>Cichliformes</taxon>
        <taxon>Cichlidae</taxon>
        <taxon>African cichlids</taxon>
        <taxon>Pseudocrenilabrinae</taxon>
        <taxon>Oreochromini</taxon>
        <taxon>Oreochromis</taxon>
    </lineage>
</organism>
<dbReference type="GO" id="GO:0004896">
    <property type="term" value="F:cytokine receptor activity"/>
    <property type="evidence" value="ECO:0007669"/>
    <property type="project" value="TreeGrafter"/>
</dbReference>
<dbReference type="Gene3D" id="2.60.40.10">
    <property type="entry name" value="Immunoglobulins"/>
    <property type="match status" value="1"/>
</dbReference>
<keyword evidence="1" id="KW-1133">Transmembrane helix</keyword>
<dbReference type="Ensembl" id="ENSOABT00000079451.1">
    <property type="protein sequence ID" value="ENSOABP00000060483.1"/>
    <property type="gene ID" value="ENSOABG00000033524.1"/>
</dbReference>
<keyword evidence="1" id="KW-0812">Transmembrane</keyword>
<evidence type="ECO:0008006" key="4">
    <source>
        <dbReference type="Google" id="ProtNLM"/>
    </source>
</evidence>
<proteinExistence type="predicted"/>
<dbReference type="AlphaFoldDB" id="A0AAZ1WYA8"/>
<evidence type="ECO:0000313" key="3">
    <source>
        <dbReference type="Proteomes" id="UP000472276"/>
    </source>
</evidence>
<sequence>IFNSDKWEALPACIQTPLHSCNISAIGPSDTNDSPENSCVTLRVQAERRGLRSEGVNACSRYGDVCTPPFSILTRPGSLTVLLNDDHELAKEHDSNAKHRIYFGREGESPLQEYEDTVASTTIEELEEGQRYCVQVAYTLHGKLVEPCSCIQCEVIPASGKLTPMIVGLLVGIVVLAIIILKIKRCLHLPWYVSPVRGNTAAHTHHTDTSGRCIYSERAIEARKRADSTV</sequence>
<dbReference type="InterPro" id="IPR050650">
    <property type="entry name" value="Type-II_Cytokine-TF_Rcpt"/>
</dbReference>
<name>A0AAZ1WYA8_OREAU</name>
<dbReference type="PANTHER" id="PTHR20859">
    <property type="entry name" value="INTERFERON/INTERLEUKIN RECEPTOR"/>
    <property type="match status" value="1"/>
</dbReference>
<accession>A0AAZ1WYA8</accession>
<dbReference type="GO" id="GO:0005886">
    <property type="term" value="C:plasma membrane"/>
    <property type="evidence" value="ECO:0007669"/>
    <property type="project" value="TreeGrafter"/>
</dbReference>
<protein>
    <recommendedName>
        <fullName evidence="4">Interferon/interleukin receptor domain-containing protein</fullName>
    </recommendedName>
</protein>
<dbReference type="Proteomes" id="UP000472276">
    <property type="component" value="Unassembled WGS sequence"/>
</dbReference>
<feature type="transmembrane region" description="Helical" evidence="1">
    <location>
        <begin position="162"/>
        <end position="181"/>
    </location>
</feature>
<reference evidence="2" key="3">
    <citation type="submission" date="2025-09" db="UniProtKB">
        <authorList>
            <consortium name="Ensembl"/>
        </authorList>
    </citation>
    <scope>IDENTIFICATION</scope>
</reference>
<reference evidence="3" key="1">
    <citation type="submission" date="2020-03" db="EMBL/GenBank/DDBJ databases">
        <title>Evolution of repeat sequences and sex chromosomes of tilapia species revealed by chromosome-level genomes.</title>
        <authorList>
            <person name="Xu L."/>
            <person name="Tao W."/>
            <person name="Wang D."/>
            <person name="Zhou Q."/>
        </authorList>
    </citation>
    <scope>NUCLEOTIDE SEQUENCE [LARGE SCALE GENOMIC DNA]</scope>
    <source>
        <strain evidence="3">Israel</strain>
    </source>
</reference>
<evidence type="ECO:0000313" key="2">
    <source>
        <dbReference type="Ensembl" id="ENSOABP00000060483.1"/>
    </source>
</evidence>
<dbReference type="PANTHER" id="PTHR20859:SF84">
    <property type="entry name" value="INTERFERON ALPHA_BETA RECEPTOR 2"/>
    <property type="match status" value="1"/>
</dbReference>
<reference evidence="2" key="2">
    <citation type="submission" date="2025-08" db="UniProtKB">
        <authorList>
            <consortium name="Ensembl"/>
        </authorList>
    </citation>
    <scope>IDENTIFICATION</scope>
</reference>
<evidence type="ECO:0000256" key="1">
    <source>
        <dbReference type="SAM" id="Phobius"/>
    </source>
</evidence>